<feature type="transmembrane region" description="Helical" evidence="5">
    <location>
        <begin position="745"/>
        <end position="771"/>
    </location>
</feature>
<feature type="domain" description="Niemann-Pick C1 N-terminal" evidence="7">
    <location>
        <begin position="32"/>
        <end position="266"/>
    </location>
</feature>
<dbReference type="RefSeq" id="XP_045286144.1">
    <property type="nucleotide sequence ID" value="XM_045432976.1"/>
</dbReference>
<dbReference type="InterPro" id="IPR032190">
    <property type="entry name" value="NPC1_N"/>
</dbReference>
<dbReference type="GO" id="GO:0032934">
    <property type="term" value="F:sterol binding"/>
    <property type="evidence" value="ECO:0007669"/>
    <property type="project" value="TreeGrafter"/>
</dbReference>
<keyword evidence="4 5" id="KW-0472">Membrane</keyword>
<dbReference type="Gene3D" id="1.20.1640.10">
    <property type="entry name" value="Multidrug efflux transporter AcrB transmembrane domain"/>
    <property type="match status" value="1"/>
</dbReference>
<evidence type="ECO:0000259" key="8">
    <source>
        <dbReference type="Pfam" id="PF22314"/>
    </source>
</evidence>
<evidence type="ECO:0000313" key="9">
    <source>
        <dbReference type="EMBL" id="EEH05663.1"/>
    </source>
</evidence>
<evidence type="ECO:0000256" key="2">
    <source>
        <dbReference type="ARBA" id="ARBA00022692"/>
    </source>
</evidence>
<accession>C0NRZ7</accession>
<reference evidence="9" key="1">
    <citation type="submission" date="2009-02" db="EMBL/GenBank/DDBJ databases">
        <title>The Genome Sequence of Ajellomyces capsulatus strain G186AR.</title>
        <authorList>
            <consortium name="The Broad Institute Genome Sequencing Platform"/>
            <person name="Champion M."/>
            <person name="Cuomo C."/>
            <person name="Ma L.-J."/>
            <person name="Henn M.R."/>
            <person name="Sil A."/>
            <person name="Goldman B."/>
            <person name="Young S.K."/>
            <person name="Kodira C.D."/>
            <person name="Zeng Q."/>
            <person name="Koehrsen M."/>
            <person name="Alvarado L."/>
            <person name="Berlin A."/>
            <person name="Borenstein D."/>
            <person name="Chen Z."/>
            <person name="Engels R."/>
            <person name="Freedman E."/>
            <person name="Gellesch M."/>
            <person name="Goldberg J."/>
            <person name="Griggs A."/>
            <person name="Gujja S."/>
            <person name="Heiman D."/>
            <person name="Hepburn T."/>
            <person name="Howarth C."/>
            <person name="Jen D."/>
            <person name="Larson L."/>
            <person name="Lewis B."/>
            <person name="Mehta T."/>
            <person name="Park D."/>
            <person name="Pearson M."/>
            <person name="Roberts A."/>
            <person name="Saif S."/>
            <person name="Shea T."/>
            <person name="Shenoy N."/>
            <person name="Sisk P."/>
            <person name="Stolte C."/>
            <person name="Sykes S."/>
            <person name="Walk T."/>
            <person name="White J."/>
            <person name="Yandava C."/>
            <person name="Klein B."/>
            <person name="McEwen J.G."/>
            <person name="Puccia R."/>
            <person name="Goldman G.H."/>
            <person name="Felipe M.S."/>
            <person name="Nino-Vega G."/>
            <person name="San-Blas G."/>
            <person name="Taylor J."/>
            <person name="Mendoza L."/>
            <person name="Galagan J."/>
            <person name="Nusbaum C."/>
            <person name="Birren B."/>
        </authorList>
    </citation>
    <scope>NUCLEOTIDE SEQUENCE</scope>
    <source>
        <strain evidence="9">G186AR</strain>
    </source>
</reference>
<evidence type="ECO:0000256" key="5">
    <source>
        <dbReference type="SAM" id="Phobius"/>
    </source>
</evidence>
<dbReference type="EMBL" id="GG663370">
    <property type="protein sequence ID" value="EEH05663.1"/>
    <property type="molecule type" value="Genomic_DNA"/>
</dbReference>
<keyword evidence="10" id="KW-1185">Reference proteome</keyword>
<feature type="signal peptide" evidence="6">
    <location>
        <begin position="1"/>
        <end position="22"/>
    </location>
</feature>
<dbReference type="Pfam" id="PF22314">
    <property type="entry name" value="NPC1_MLD"/>
    <property type="match status" value="1"/>
</dbReference>
<feature type="transmembrane region" description="Helical" evidence="5">
    <location>
        <begin position="719"/>
        <end position="739"/>
    </location>
</feature>
<name>C0NRZ7_AJECG</name>
<proteinExistence type="predicted"/>
<dbReference type="AlphaFoldDB" id="C0NRZ7"/>
<feature type="transmembrane region" description="Helical" evidence="5">
    <location>
        <begin position="689"/>
        <end position="712"/>
    </location>
</feature>
<gene>
    <name evidence="9" type="ORF">HCBG_05927</name>
</gene>
<evidence type="ECO:0000256" key="1">
    <source>
        <dbReference type="ARBA" id="ARBA00004141"/>
    </source>
</evidence>
<dbReference type="FunFam" id="1.20.1640.10:FF:000029">
    <property type="entry name" value="Putative Patched sphingolipid transporter"/>
    <property type="match status" value="1"/>
</dbReference>
<keyword evidence="3 5" id="KW-1133">Transmembrane helix</keyword>
<dbReference type="GO" id="GO:0016020">
    <property type="term" value="C:membrane"/>
    <property type="evidence" value="ECO:0007669"/>
    <property type="project" value="UniProtKB-SubCell"/>
</dbReference>
<dbReference type="InterPro" id="IPR053956">
    <property type="entry name" value="NPC1_MLD"/>
</dbReference>
<feature type="domain" description="NPC1 middle luminal" evidence="8">
    <location>
        <begin position="397"/>
        <end position="582"/>
    </location>
</feature>
<keyword evidence="6" id="KW-0732">Signal</keyword>
<feature type="transmembrane region" description="Helical" evidence="5">
    <location>
        <begin position="792"/>
        <end position="820"/>
    </location>
</feature>
<dbReference type="STRING" id="447093.C0NRZ7"/>
<evidence type="ECO:0000256" key="6">
    <source>
        <dbReference type="SAM" id="SignalP"/>
    </source>
</evidence>
<dbReference type="VEuPathDB" id="FungiDB:I7I50_06194"/>
<dbReference type="HOGENOM" id="CLU_002359_0_1_1"/>
<comment type="subcellular location">
    <subcellularLocation>
        <location evidence="1">Membrane</location>
        <topology evidence="1">Multi-pass membrane protein</topology>
    </subcellularLocation>
</comment>
<dbReference type="PANTHER" id="PTHR45727:SF2">
    <property type="entry name" value="NPC INTRACELLULAR CHOLESTEROL TRANSPORTER 1"/>
    <property type="match status" value="1"/>
</dbReference>
<organism evidence="9 10">
    <name type="scientific">Ajellomyces capsulatus (strain G186AR / H82 / ATCC MYA-2454 / RMSCC 2432)</name>
    <name type="common">Darling's disease fungus</name>
    <name type="synonym">Histoplasma capsulatum</name>
    <dbReference type="NCBI Taxonomy" id="447093"/>
    <lineage>
        <taxon>Eukaryota</taxon>
        <taxon>Fungi</taxon>
        <taxon>Dikarya</taxon>
        <taxon>Ascomycota</taxon>
        <taxon>Pezizomycotina</taxon>
        <taxon>Eurotiomycetes</taxon>
        <taxon>Eurotiomycetidae</taxon>
        <taxon>Onygenales</taxon>
        <taxon>Ajellomycetaceae</taxon>
        <taxon>Histoplasma</taxon>
    </lineage>
</organism>
<protein>
    <submittedName>
        <fullName evidence="9">Uncharacterized protein</fullName>
    </submittedName>
</protein>
<dbReference type="GeneID" id="69038943"/>
<dbReference type="FunCoup" id="C0NRZ7">
    <property type="interactions" value="481"/>
</dbReference>
<evidence type="ECO:0000256" key="4">
    <source>
        <dbReference type="ARBA" id="ARBA00023136"/>
    </source>
</evidence>
<dbReference type="GO" id="GO:0015918">
    <property type="term" value="P:sterol transport"/>
    <property type="evidence" value="ECO:0007669"/>
    <property type="project" value="TreeGrafter"/>
</dbReference>
<keyword evidence="2 5" id="KW-0812">Transmembrane</keyword>
<dbReference type="SUPFAM" id="SSF82866">
    <property type="entry name" value="Multidrug efflux transporter AcrB transmembrane domain"/>
    <property type="match status" value="1"/>
</dbReference>
<feature type="chain" id="PRO_5002901356" evidence="6">
    <location>
        <begin position="23"/>
        <end position="892"/>
    </location>
</feature>
<evidence type="ECO:0000256" key="3">
    <source>
        <dbReference type="ARBA" id="ARBA00022989"/>
    </source>
</evidence>
<feature type="transmembrane region" description="Helical" evidence="5">
    <location>
        <begin position="267"/>
        <end position="292"/>
    </location>
</feature>
<sequence length="892" mass="97490">MRLGCLPLLAGLVAVQYSSVFAQGETKIHEEGRCAIRGHCGKKSFFGGQLPCVDNGFAKKPAADTRAKLVSLCGDKWKTGNVCCDDDQIAALSSNLKLAAGIIASCPACKENFFNLFCSFTCSPNQSLFINVTQTDKINGRTAVTELDNLWSEGYQAGFYDSCKDVKNGATGGKAMDFIGGGAKNYSLFLKFLGDKKLLGSPFQINFVTGSKGHEDLGMRPLPEIPKTCSDSDEKYRCSCVDCPAVCPQLPALTEESYCHVGYLPCLSFSVIVIYAVFLLLLVAGTLGHFAFRRRQQRKLERVRLLQDTSPSDDEDEGDLIDDAGILDRPQTSYRLNSIFDAMFNRLGGACARFPALTITTSIILCGLLSLGWLRFAVEIDPVKLWVSPDSAAAREKAFFDENFGPFFRAEQAFLVNDTHPSGPGPVLSYETLSWWFDVESRVRRMISLDKGLSLDDICFNPTGKACVVQSLTGYFGGSFANVDPNTWETHLKHCTESPGSVECLPDFQQPLKPEMILGGYGQTDNVLNATALVVTWVVNNHAPGTIAEAGAIDWEGSLKRVLEVVQEEATEHGLRVSFNTEISLEQELNKSTNTDAKIVVISYVIMFHETCPLGGLAPYSNALVLDSKLVMTNASHFRTSHTPLRSQKDFIKAYASARRIADGISQEHGIDVFPYSKFYIFFDQYTSIIRLTGTLLGCATAIIFVVTSIFVGSIATGAVVTATVIMTVVDIIGTMAIANVSLNAVSLVNLIICVGIAFEFCAHVARAFMFPSSPLLEQARGKFRHRTARSWVALVNVGSSVFTGITVTKLLGVCVLAFTRSKIFEIYYFRIWLALVIFAASHALIFLPVALSFLGGDGYCDPQTDGGLEEDLAARRYRSLLPDDYDSEDDS</sequence>
<feature type="transmembrane region" description="Helical" evidence="5">
    <location>
        <begin position="832"/>
        <end position="855"/>
    </location>
</feature>
<dbReference type="InParanoid" id="C0NRZ7"/>
<dbReference type="Pfam" id="PF16414">
    <property type="entry name" value="NPC1_N"/>
    <property type="match status" value="1"/>
</dbReference>
<dbReference type="PANTHER" id="PTHR45727">
    <property type="entry name" value="NPC INTRACELLULAR CHOLESTEROL TRANSPORTER 1"/>
    <property type="match status" value="1"/>
</dbReference>
<evidence type="ECO:0000313" key="10">
    <source>
        <dbReference type="Proteomes" id="UP000001631"/>
    </source>
</evidence>
<evidence type="ECO:0000259" key="7">
    <source>
        <dbReference type="Pfam" id="PF16414"/>
    </source>
</evidence>
<dbReference type="Proteomes" id="UP000001631">
    <property type="component" value="Unassembled WGS sequence"/>
</dbReference>